<keyword evidence="4" id="KW-0221">Differentiation</keyword>
<dbReference type="GO" id="GO:0030154">
    <property type="term" value="P:cell differentiation"/>
    <property type="evidence" value="ECO:0007669"/>
    <property type="project" value="UniProtKB-KW"/>
</dbReference>
<feature type="domain" description="Zinc finger protein 750-like zinc finger" evidence="12">
    <location>
        <begin position="5"/>
        <end position="58"/>
    </location>
</feature>
<evidence type="ECO:0000256" key="8">
    <source>
        <dbReference type="ARBA" id="ARBA00023163"/>
    </source>
</evidence>
<dbReference type="Proteomes" id="UP000472267">
    <property type="component" value="Chromosome 4"/>
</dbReference>
<dbReference type="GO" id="GO:0005634">
    <property type="term" value="C:nucleus"/>
    <property type="evidence" value="ECO:0007669"/>
    <property type="project" value="UniProtKB-SubCell"/>
</dbReference>
<evidence type="ECO:0000313" key="13">
    <source>
        <dbReference type="Ensembl" id="ENSSFAP00005045403.1"/>
    </source>
</evidence>
<reference evidence="13" key="1">
    <citation type="submission" date="2019-06" db="EMBL/GenBank/DDBJ databases">
        <authorList>
            <consortium name="Wellcome Sanger Institute Data Sharing"/>
        </authorList>
    </citation>
    <scope>NUCLEOTIDE SEQUENCE [LARGE SCALE GENOMIC DNA]</scope>
</reference>
<evidence type="ECO:0000256" key="2">
    <source>
        <dbReference type="ARBA" id="ARBA00022723"/>
    </source>
</evidence>
<evidence type="ECO:0000256" key="11">
    <source>
        <dbReference type="SAM" id="MobiDB-lite"/>
    </source>
</evidence>
<keyword evidence="6" id="KW-0805">Transcription regulation</keyword>
<feature type="compositionally biased region" description="Basic and acidic residues" evidence="11">
    <location>
        <begin position="317"/>
        <end position="332"/>
    </location>
</feature>
<evidence type="ECO:0000256" key="1">
    <source>
        <dbReference type="ARBA" id="ARBA00004123"/>
    </source>
</evidence>
<dbReference type="FunCoup" id="A0A672ITY0">
    <property type="interactions" value="680"/>
</dbReference>
<feature type="region of interest" description="Disordered" evidence="11">
    <location>
        <begin position="305"/>
        <end position="352"/>
    </location>
</feature>
<comment type="subcellular location">
    <subcellularLocation>
        <location evidence="1">Nucleus</location>
    </subcellularLocation>
</comment>
<evidence type="ECO:0000259" key="12">
    <source>
        <dbReference type="Pfam" id="PF15269"/>
    </source>
</evidence>
<dbReference type="OMA" id="PSAYDHY"/>
<evidence type="ECO:0000256" key="9">
    <source>
        <dbReference type="ARBA" id="ARBA00023242"/>
    </source>
</evidence>
<keyword evidence="5" id="KW-0862">Zinc</keyword>
<dbReference type="Pfam" id="PF15269">
    <property type="entry name" value="zf-C2H2_7"/>
    <property type="match status" value="1"/>
</dbReference>
<dbReference type="Ensembl" id="ENSSFAT00005046980.1">
    <property type="protein sequence ID" value="ENSSFAP00005045403.1"/>
    <property type="gene ID" value="ENSSFAG00005022221.1"/>
</dbReference>
<keyword evidence="14" id="KW-1185">Reference proteome</keyword>
<feature type="compositionally biased region" description="Basic residues" evidence="11">
    <location>
        <begin position="545"/>
        <end position="565"/>
    </location>
</feature>
<feature type="compositionally biased region" description="Basic and acidic residues" evidence="11">
    <location>
        <begin position="80"/>
        <end position="90"/>
    </location>
</feature>
<dbReference type="GO" id="GO:0000978">
    <property type="term" value="F:RNA polymerase II cis-regulatory region sequence-specific DNA binding"/>
    <property type="evidence" value="ECO:0007669"/>
    <property type="project" value="TreeGrafter"/>
</dbReference>
<feature type="region of interest" description="Disordered" evidence="11">
    <location>
        <begin position="57"/>
        <end position="173"/>
    </location>
</feature>
<dbReference type="GO" id="GO:0008544">
    <property type="term" value="P:epidermis development"/>
    <property type="evidence" value="ECO:0007669"/>
    <property type="project" value="TreeGrafter"/>
</dbReference>
<reference evidence="13" key="3">
    <citation type="submission" date="2025-09" db="UniProtKB">
        <authorList>
            <consortium name="Ensembl"/>
        </authorList>
    </citation>
    <scope>IDENTIFICATION</scope>
</reference>
<reference evidence="13" key="2">
    <citation type="submission" date="2025-08" db="UniProtKB">
        <authorList>
            <consortium name="Ensembl"/>
        </authorList>
    </citation>
    <scope>IDENTIFICATION</scope>
</reference>
<evidence type="ECO:0000256" key="5">
    <source>
        <dbReference type="ARBA" id="ARBA00022833"/>
    </source>
</evidence>
<keyword evidence="2" id="KW-0479">Metal-binding</keyword>
<protein>
    <recommendedName>
        <fullName evidence="10">Zinc finger protein 750</fullName>
    </recommendedName>
</protein>
<dbReference type="InterPro" id="IPR039363">
    <property type="entry name" value="ZNF750"/>
</dbReference>
<dbReference type="AlphaFoldDB" id="A0A672ITY0"/>
<dbReference type="PANTHER" id="PTHR14678:SF1">
    <property type="entry name" value="ZINC FINGER PROTEIN 750"/>
    <property type="match status" value="1"/>
</dbReference>
<dbReference type="InParanoid" id="A0A672ITY0"/>
<dbReference type="GO" id="GO:0008270">
    <property type="term" value="F:zinc ion binding"/>
    <property type="evidence" value="ECO:0007669"/>
    <property type="project" value="UniProtKB-KW"/>
</dbReference>
<keyword evidence="8" id="KW-0804">Transcription</keyword>
<organism evidence="13 14">
    <name type="scientific">Salarias fasciatus</name>
    <name type="common">Jewelled blenny</name>
    <name type="synonym">Blennius fasciatus</name>
    <dbReference type="NCBI Taxonomy" id="181472"/>
    <lineage>
        <taxon>Eukaryota</taxon>
        <taxon>Metazoa</taxon>
        <taxon>Chordata</taxon>
        <taxon>Craniata</taxon>
        <taxon>Vertebrata</taxon>
        <taxon>Euteleostomi</taxon>
        <taxon>Actinopterygii</taxon>
        <taxon>Neopterygii</taxon>
        <taxon>Teleostei</taxon>
        <taxon>Neoteleostei</taxon>
        <taxon>Acanthomorphata</taxon>
        <taxon>Ovalentaria</taxon>
        <taxon>Blenniimorphae</taxon>
        <taxon>Blenniiformes</taxon>
        <taxon>Blennioidei</taxon>
        <taxon>Blenniidae</taxon>
        <taxon>Salariinae</taxon>
        <taxon>Salarias</taxon>
    </lineage>
</organism>
<dbReference type="GO" id="GO:1990841">
    <property type="term" value="F:promoter-specific chromatin binding"/>
    <property type="evidence" value="ECO:0007669"/>
    <property type="project" value="TreeGrafter"/>
</dbReference>
<evidence type="ECO:0000256" key="10">
    <source>
        <dbReference type="ARBA" id="ARBA00040216"/>
    </source>
</evidence>
<feature type="region of interest" description="Disordered" evidence="11">
    <location>
        <begin position="393"/>
        <end position="479"/>
    </location>
</feature>
<accession>A0A672ITY0</accession>
<name>A0A672ITY0_SALFA</name>
<feature type="compositionally biased region" description="Basic and acidic residues" evidence="11">
    <location>
        <begin position="99"/>
        <end position="134"/>
    </location>
</feature>
<dbReference type="GO" id="GO:0001228">
    <property type="term" value="F:DNA-binding transcription activator activity, RNA polymerase II-specific"/>
    <property type="evidence" value="ECO:0007669"/>
    <property type="project" value="TreeGrafter"/>
</dbReference>
<evidence type="ECO:0000256" key="6">
    <source>
        <dbReference type="ARBA" id="ARBA00023015"/>
    </source>
</evidence>
<evidence type="ECO:0000256" key="3">
    <source>
        <dbReference type="ARBA" id="ARBA00022771"/>
    </source>
</evidence>
<sequence>MEAAQERKPKRPHYIPRPPGKPFKYQCFQCPFTCNEKSHLFNHMKYNLCENSISLMSQKNGQTPKDCADASPAAQNNSPEKQEAAENKEDSPDDTEEVDVGRDSPANKDNESVAKSNTAKEGENRECDADKDLPRPSAFSPVTPNRDGADAFKPPVPHTEDSQNPGPAFNHPGFPWGPIPPPVPLKPLRSLMVSEYPPYLLPDRPLYPPYYLPGNPSMNEPNSSSYSPEFLKHQRAVITPSHTAPFPPYPYRYYHPLHPGAPLHYTLYRPHELPLPIAEPRYLPVDLYGPTHSAKDYELYVHSRPAEHHPQTSPQQDSHHGQSGDKATRLSPKEGCSALGSPDRPSQAHVIQRDAEAPQYTQLGETHTPPQQGHTAILFNTLLSFPFRSNENRQYSSSVSESGAHARSQQDDVDSTDDPAPLNLSTRNHDHTKQADQALRGSDPERLEEDEAPLNLSLRASHSSPVRSPARSEAGNELEEELCDQRQTAALALCQLAIASSAAASLRPPSDAANTASAPAAKQSSRVRGACVKRARSGHADSKYHKPNKRVKAHGRALRKRPRCC</sequence>
<gene>
    <name evidence="13" type="primary">znf750</name>
</gene>
<dbReference type="InterPro" id="IPR039064">
    <property type="entry name" value="ZNF750_Znf"/>
</dbReference>
<feature type="region of interest" description="Disordered" evidence="11">
    <location>
        <begin position="1"/>
        <end position="22"/>
    </location>
</feature>
<keyword evidence="7" id="KW-0010">Activator</keyword>
<evidence type="ECO:0000256" key="7">
    <source>
        <dbReference type="ARBA" id="ARBA00023159"/>
    </source>
</evidence>
<evidence type="ECO:0000313" key="14">
    <source>
        <dbReference type="Proteomes" id="UP000472267"/>
    </source>
</evidence>
<proteinExistence type="predicted"/>
<evidence type="ECO:0000256" key="4">
    <source>
        <dbReference type="ARBA" id="ARBA00022782"/>
    </source>
</evidence>
<keyword evidence="9" id="KW-0539">Nucleus</keyword>
<dbReference type="PANTHER" id="PTHR14678">
    <property type="entry name" value="PROLINE-RICH PROTEIN 35-RELATED"/>
    <property type="match status" value="1"/>
</dbReference>
<keyword evidence="3" id="KW-0863">Zinc-finger</keyword>
<feature type="region of interest" description="Disordered" evidence="11">
    <location>
        <begin position="505"/>
        <end position="565"/>
    </location>
</feature>
<feature type="compositionally biased region" description="Low complexity" evidence="11">
    <location>
        <begin position="505"/>
        <end position="524"/>
    </location>
</feature>